<evidence type="ECO:0000313" key="2">
    <source>
        <dbReference type="Proteomes" id="UP000616779"/>
    </source>
</evidence>
<accession>A0ABX1Y1B1</accession>
<name>A0ABX1Y1B1_9BACL</name>
<reference evidence="1 2" key="1">
    <citation type="submission" date="2019-10" db="EMBL/GenBank/DDBJ databases">
        <title>Description of Paenibacillus terrestris sp. nov.</title>
        <authorList>
            <person name="Carlier A."/>
            <person name="Qi S."/>
        </authorList>
    </citation>
    <scope>NUCLEOTIDE SEQUENCE [LARGE SCALE GENOMIC DNA]</scope>
    <source>
        <strain evidence="1 2">LMG 31458</strain>
    </source>
</reference>
<organism evidence="1 2">
    <name type="scientific">Paenibacillus phytorum</name>
    <dbReference type="NCBI Taxonomy" id="2654977"/>
    <lineage>
        <taxon>Bacteria</taxon>
        <taxon>Bacillati</taxon>
        <taxon>Bacillota</taxon>
        <taxon>Bacilli</taxon>
        <taxon>Bacillales</taxon>
        <taxon>Paenibacillaceae</taxon>
        <taxon>Paenibacillus</taxon>
    </lineage>
</organism>
<dbReference type="InterPro" id="IPR029083">
    <property type="entry name" value="Imm32"/>
</dbReference>
<comment type="caution">
    <text evidence="1">The sequence shown here is derived from an EMBL/GenBank/DDBJ whole genome shotgun (WGS) entry which is preliminary data.</text>
</comment>
<gene>
    <name evidence="1" type="ORF">GC098_23240</name>
</gene>
<dbReference type="Proteomes" id="UP000616779">
    <property type="component" value="Unassembled WGS sequence"/>
</dbReference>
<proteinExistence type="predicted"/>
<sequence>MPEYTPEKGLKIYWKDNFQIKATSLGSDFVIEANKEGLISIATQLLAMAYNNVPSGFHIHYEDGTCLEDGSARFVIEVM</sequence>
<keyword evidence="2" id="KW-1185">Reference proteome</keyword>
<dbReference type="Pfam" id="PF15566">
    <property type="entry name" value="Imm32"/>
    <property type="match status" value="1"/>
</dbReference>
<dbReference type="EMBL" id="WHOA01000162">
    <property type="protein sequence ID" value="NOU74274.1"/>
    <property type="molecule type" value="Genomic_DNA"/>
</dbReference>
<protein>
    <submittedName>
        <fullName evidence="1">Uncharacterized protein</fullName>
    </submittedName>
</protein>
<evidence type="ECO:0000313" key="1">
    <source>
        <dbReference type="EMBL" id="NOU74274.1"/>
    </source>
</evidence>